<dbReference type="GO" id="GO:0005524">
    <property type="term" value="F:ATP binding"/>
    <property type="evidence" value="ECO:0007669"/>
    <property type="project" value="UniProtKB-UniRule"/>
</dbReference>
<evidence type="ECO:0000256" key="15">
    <source>
        <dbReference type="ARBA" id="ARBA00023170"/>
    </source>
</evidence>
<dbReference type="GO" id="GO:0004674">
    <property type="term" value="F:protein serine/threonine kinase activity"/>
    <property type="evidence" value="ECO:0007669"/>
    <property type="project" value="UniProtKB-KW"/>
</dbReference>
<evidence type="ECO:0000256" key="9">
    <source>
        <dbReference type="ARBA" id="ARBA00022737"/>
    </source>
</evidence>
<evidence type="ECO:0000256" key="7">
    <source>
        <dbReference type="ARBA" id="ARBA00022692"/>
    </source>
</evidence>
<keyword evidence="4" id="KW-0597">Phosphoprotein</keyword>
<dbReference type="Gene3D" id="3.30.200.20">
    <property type="entry name" value="Phosphorylase Kinase, domain 1"/>
    <property type="match status" value="4"/>
</dbReference>
<evidence type="ECO:0000256" key="1">
    <source>
        <dbReference type="ARBA" id="ARBA00004167"/>
    </source>
</evidence>
<feature type="binding site" evidence="18">
    <location>
        <position position="1481"/>
    </location>
    <ligand>
        <name>ATP</name>
        <dbReference type="ChEBI" id="CHEBI:30616"/>
    </ligand>
</feature>
<keyword evidence="11" id="KW-0418">Kinase</keyword>
<evidence type="ECO:0000313" key="23">
    <source>
        <dbReference type="Proteomes" id="UP000583929"/>
    </source>
</evidence>
<keyword evidence="5" id="KW-0433">Leucine-rich repeat</keyword>
<dbReference type="Pfam" id="PF07714">
    <property type="entry name" value="PK_Tyr_Ser-Thr"/>
    <property type="match status" value="4"/>
</dbReference>
<feature type="transmembrane region" description="Helical" evidence="19">
    <location>
        <begin position="414"/>
        <end position="439"/>
    </location>
</feature>
<dbReference type="InterPro" id="IPR001611">
    <property type="entry name" value="Leu-rich_rpt"/>
</dbReference>
<dbReference type="PROSITE" id="PS51450">
    <property type="entry name" value="LRR"/>
    <property type="match status" value="1"/>
</dbReference>
<dbReference type="InterPro" id="IPR011009">
    <property type="entry name" value="Kinase-like_dom_sf"/>
</dbReference>
<dbReference type="InterPro" id="IPR008271">
    <property type="entry name" value="Ser/Thr_kinase_AS"/>
</dbReference>
<keyword evidence="9" id="KW-0677">Repeat</keyword>
<evidence type="ECO:0000256" key="3">
    <source>
        <dbReference type="ARBA" id="ARBA00022527"/>
    </source>
</evidence>
<dbReference type="Gene3D" id="1.10.510.10">
    <property type="entry name" value="Transferase(Phosphotransferase) domain 1"/>
    <property type="match status" value="4"/>
</dbReference>
<keyword evidence="12 18" id="KW-0067">ATP-binding</keyword>
<feature type="domain" description="Protein kinase" evidence="21">
    <location>
        <begin position="2380"/>
        <end position="2653"/>
    </location>
</feature>
<dbReference type="InterPro" id="IPR001245">
    <property type="entry name" value="Ser-Thr/Tyr_kinase_cat_dom"/>
</dbReference>
<dbReference type="InterPro" id="IPR017441">
    <property type="entry name" value="Protein_kinase_ATP_BS"/>
</dbReference>
<dbReference type="SMART" id="SM00220">
    <property type="entry name" value="S_TKc"/>
    <property type="match status" value="4"/>
</dbReference>
<keyword evidence="15" id="KW-0675">Receptor</keyword>
<feature type="chain" id="PRO_5029637296" description="non-specific serine/threonine protein kinase" evidence="20">
    <location>
        <begin position="28"/>
        <end position="3491"/>
    </location>
</feature>
<feature type="binding site" evidence="18">
    <location>
        <position position="499"/>
    </location>
    <ligand>
        <name>ATP</name>
        <dbReference type="ChEBI" id="CHEBI:30616"/>
    </ligand>
</feature>
<dbReference type="SMART" id="SM00369">
    <property type="entry name" value="LRR_TYP"/>
    <property type="match status" value="7"/>
</dbReference>
<feature type="domain" description="Protein kinase" evidence="21">
    <location>
        <begin position="1454"/>
        <end position="1747"/>
    </location>
</feature>
<dbReference type="SUPFAM" id="SSF56112">
    <property type="entry name" value="Protein kinase-like (PK-like)"/>
    <property type="match status" value="4"/>
</dbReference>
<keyword evidence="7 19" id="KW-0812">Transmembrane</keyword>
<feature type="binding site" evidence="18">
    <location>
        <position position="2408"/>
    </location>
    <ligand>
        <name>ATP</name>
        <dbReference type="ChEBI" id="CHEBI:30616"/>
    </ligand>
</feature>
<feature type="transmembrane region" description="Helical" evidence="19">
    <location>
        <begin position="878"/>
        <end position="898"/>
    </location>
</feature>
<evidence type="ECO:0000256" key="4">
    <source>
        <dbReference type="ARBA" id="ARBA00022553"/>
    </source>
</evidence>
<feature type="transmembrane region" description="Helical" evidence="19">
    <location>
        <begin position="1791"/>
        <end position="1808"/>
    </location>
</feature>
<sequence length="3491" mass="388847">MRVMKLYKTLFFFSLLNAFAVVLIVHAQEGQSGFISLDCGLPLNSNYTEPTTELKYISDVPFITTGTPFISALEFRPFSSNIYNYTATSGYSESLALLFRLDIGSTTDLAYRYPYDFYDRSWLSYNGKGWRVISTTKYPQSQRYYRPPAVVMSTAATPINESDPLEFSVFSPNQNADLYFYMYFTETQLLQPNQSRLFNVIVNGELWFEDIAPLYRNTTTIFSTSGNSGFSQYNFSLVKLQNSTLPPILNAFEVFYSVDVSHLETDINDVNTITNVKSTYGVKRNWDGDPCAPVEYSWSGLNCSYNDFDPPMIISLNLSSSGLTGNVTTHISKLSRIQSLDLSNNNLTGPVPEFLTRLPNLRVLNLRRNNLTGSIPIKLIEKSNRGLLSLSVGENPHLCVSSKCENTEKKKRSIVPILASVLGGLAVTLLIAVAVFVGLKKKKTQDPSAQKNAFESSKRQFSYSEIIRITNNFERVLGKGGFGTVYHGLIDENTQVAVKVLSSTSVQLLMKVYHRNLTSLVGYCNEGDEMALIYEYMANGDLSSHLSGDSNTNVLSWEGRIRIAMDAAQGLEYMHFGCKPPIVHRDVKTTNILLTENFQAKLADFGLSRVFPTDTGTHVSTVVAGTPGYLDPAYHITNRLNETSDIYSYGVVLLEIITNQPAIIKINESTDDERIHISRWVSSTIDNGAITSIVDPRLQGGFDNNSAWKAVEIGMACVSPTPRKRPNMSEVVNGLKECLAMELARNNHGRLTNSSLDVSTEISPLARGCKKNHELLETLPPPDLAGFDDGVELDFVVRFDHHYWDLVRFGVLGSRTGGRWVVGVLGLEEGDGWGSRTVVGFGVRTGGAWVRINGGGLGFLFARSREGEREYCMKIDHFHSYTILVIYYFLVFFVVAHAQDQSGFISLDCGSPKNTSFAEPTTGINYISDEPFINSSGVSNSILPLYRLNLQQHAVRLRSFPDGIRNCYTINIKKGTKYLIRLSFLYGNYDAKNNTPKFDIHLGANFWDTVKVEGISTPSIREIIHVPLQNYVRVCLVNTGTGTPFVNAIELRPLKNNTYEVDQFVSLAMVDRLDIGSTTNGAQRFPEDVFDRKWGSFQDDSVWTTITTSLSVESNEFRVPSQIMRTAATTINESAPLELFVTASDESNRFYVYLHFAELEKLKPNESRAFDIKLNSVNLYKNCVPNYLSTNTIYSISPFTGRLNYTISINKAWNSTLPPILNAIELYSLIDLSLPETAQADVDALTNVKSAYRVNKRNWDGDPCLPSNYSWVGLNCNFDGSDPPRVTSLNLSSSGLTGEISTHISELTELESLDLSNNNLTGSVPDFLSQLSKLKVLNLGRNKLTGLVPAGLVERSKDGSLSISIEGNPDLCESFPCKKNKKSSKVIPIVASAGGFVILSIVVVAIILIILMNKKKRAAGVNDDKSAYSNNFQNDSFEFKQRQFTYSEIVKITNNFERILGKGGFGTVYHGLIDNVQVAVKMLSASSVQGFQQFQAEVKLLMRVHHRNLTTLVGYCNEGTNLALIYEYMPNGSLDTHLSDDSRTKVLSWEERLHIALDAAQGLEYLHSGCKPAIVHRDVKAANILLNENFQAKIADFGLSKFFPTDGGTHVSTIPAGTPGYLDPEYYMTHRLVEKSDVYSFGVVLLEIITNRPAISRVIHERDRGHITQWVSFMLANGDVKSIVDPKLEGNFEINSIWKAVEVGMACVSKKLNMSQVVIELKECLALELAQRHDYNSSRSVTDHHSVNDEMLSLDLDNRRWEKLVKIPERINQTLALEFLANWPEAENDRLHFLFLSLVLTALLVHLVNAQDDQKGFISLDCGLAENSSYSEKTTTINYISDAAFINSGVIKSILPKYRVGLQQQMTLLRSFPEGVRNCYRLSIQKGTKYLFRTIFLYGNYDGLNKTAKFDIHIGPNYWDTVKIESASQALIKEMIYTPPQDYVHVCLVNTGSGTPFIQAIELRPLKNTTYMIHDSGALAYYARLDLGSSTNSTYRYPFDVLDRIWVPFNDLSWRQMTTSTSLNVDNTTHIDYFPPSVIMNNAATPIDEDGPIDFYLESLDATTSYYLYAHFAELQELKSNETRAFDININGDLLYGPVVPNYLSTKTVYSTKPITGKLNYSFSITKLKNSTLPPILNAIEFYSLLDFSQSETHQDDVDAITGIKSTYDMKKNWNGDPCVPIKYLWAGLNCTNDIVISPRIISLDLSSSGLSGNISLYFSELAMLESLDLSDNNLTGPVPDFLSSLPNLRVLNLERNQLTGSVPTSLLERSKNGLLSANFGENQDLLCDSSTPCVTNNKKNKKKNSILIPIVASVGGVVLLLIIAAIIFYTLKNRKKQNNNGYAVATGIVAPSNLQTDSLLIDESKKRQFTYSEVIKMTNNFEKILGKGGFGTVFHGLIDDGTQVAVKMLSHSSVQGYQQFQAEVKLLMRVHHRNLTSLVGYCNEGSNMALIYEYMANGSLDSHLSDGVSNVLSWEGRLQIAIDAAQGLEYLHNGCKPPIVHRDVKTPNILISENFHAKMADFGLSRIFPTDDGTHVSTVVAGTPGYLDPEYYVTNRLNEKSDVYSFGVVLLEMITSRPVISRTHETRTHLKEWVSVMVANGDINNIVDPRLRGHFEINSVWKAVEISMACLAPSSNKRPNMTQVLSELNECLTTELAGKNNSRQTDSTSSINEVYSMNVTSPMARVMEIIFYHYLPSLFALLLVFALVHAQDDQSGFISIDCGLPKRLSGYSEPDTGIKYISDEAFVSAGVSASLPPDFVTRYQKELEHVRAFPEGIRNYIPLTKEIIHVASNEHLRVCLASNGTGTPFISALELRPLANNTYVTQSGSLELLTRMDLVQITLIMIIVFRYPDDIKDRNWRYYDVNNFGANWTTLSTSLAVNPSLNYKLPPVVMSTAITPTKPDEPLIYEWSTYSNKKAVYSFLHFAEVEKLKANEYRAFDIYMNGEHYFGPYAPKYLVMDTLYGDKALPIPSNIFGSYNFTLVKTANSTLPPILNAIELYTSIDFSQLETNEEDGTNLSSSWLSGEITSNISKLTMLQTLDLFNNDLVGPVPEFLSQMPNLRVLNLAKNKFTGPIPAGLIAKSKSGSLSLSIDSTDSAGNTDDCTSSTCKRKNSSNIIIPVVASIGGLVLLLLVAAAILFFKWRRMQVASAKPQATSEPEIQFGLIESKKRQFTYSEVLNFTNNFERIIGKGGFGTVYHGFIDNTEVAIKMLSSSSVQGYQQFQAEVNLLMTVHHRNLTSLTGYCIEGTKMALIYEYMSNGDLDLLLIDQKNENVLSWETRLQIAIDSAQGLEYLHSGCKPPIVHRDIKTTNILLTNNFQAKLADFGLSKSFPTDGGTYVSTAIAGTPGYLDPEYSITNRLTEKSDVYSFGVVLLQIITSRTAILCRGNERTHISTWVSSMLGNGDVRSIIDPRLEQDFETNSVWKAVEIALACVSPKCSHRPNMSQVVAELKECLAAEFARRNHSRMTNSTEVFSSTNLTSAFGPLAR</sequence>
<dbReference type="SUPFAM" id="SSF52058">
    <property type="entry name" value="L domain-like"/>
    <property type="match status" value="4"/>
</dbReference>
<evidence type="ECO:0000313" key="22">
    <source>
        <dbReference type="EMBL" id="KAF4398095.1"/>
    </source>
</evidence>
<evidence type="ECO:0000256" key="10">
    <source>
        <dbReference type="ARBA" id="ARBA00022741"/>
    </source>
</evidence>
<keyword evidence="8 20" id="KW-0732">Signal</keyword>
<feature type="binding site" evidence="18">
    <location>
        <position position="3212"/>
    </location>
    <ligand>
        <name>ATP</name>
        <dbReference type="ChEBI" id="CHEBI:30616"/>
    </ligand>
</feature>
<feature type="signal peptide" evidence="20">
    <location>
        <begin position="1"/>
        <end position="27"/>
    </location>
</feature>
<dbReference type="FunFam" id="1.10.510.10:FF:000146">
    <property type="entry name" value="LRR receptor-like serine/threonine-protein kinase IOS1"/>
    <property type="match status" value="4"/>
</dbReference>
<dbReference type="Pfam" id="PF13855">
    <property type="entry name" value="LRR_8"/>
    <property type="match status" value="2"/>
</dbReference>
<dbReference type="CDD" id="cd14066">
    <property type="entry name" value="STKc_IRAK"/>
    <property type="match status" value="4"/>
</dbReference>
<evidence type="ECO:0000256" key="20">
    <source>
        <dbReference type="SAM" id="SignalP"/>
    </source>
</evidence>
<dbReference type="InterPro" id="IPR024788">
    <property type="entry name" value="Malectin-like_Carb-bd_dom"/>
</dbReference>
<dbReference type="Gene3D" id="3.80.10.10">
    <property type="entry name" value="Ribonuclease Inhibitor"/>
    <property type="match status" value="4"/>
</dbReference>
<dbReference type="PROSITE" id="PS00107">
    <property type="entry name" value="PROTEIN_KINASE_ATP"/>
    <property type="match status" value="4"/>
</dbReference>
<dbReference type="EC" id="2.7.11.1" evidence="2"/>
<feature type="transmembrane region" description="Helical" evidence="19">
    <location>
        <begin position="2307"/>
        <end position="2332"/>
    </location>
</feature>
<evidence type="ECO:0000256" key="6">
    <source>
        <dbReference type="ARBA" id="ARBA00022679"/>
    </source>
</evidence>
<proteinExistence type="predicted"/>
<dbReference type="PROSITE" id="PS50011">
    <property type="entry name" value="PROTEIN_KINASE_DOM"/>
    <property type="match status" value="4"/>
</dbReference>
<dbReference type="InterPro" id="IPR000719">
    <property type="entry name" value="Prot_kinase_dom"/>
</dbReference>
<dbReference type="Pfam" id="PF12819">
    <property type="entry name" value="Malectin_like"/>
    <property type="match status" value="5"/>
</dbReference>
<dbReference type="PANTHER" id="PTHR45631:SF202">
    <property type="entry name" value="SENESCENCE-INDUCED RECEPTOR-LIKE SERINE_THREONINE-PROTEIN KINASE"/>
    <property type="match status" value="1"/>
</dbReference>
<accession>A0A7J6HSY2</accession>
<evidence type="ECO:0000256" key="19">
    <source>
        <dbReference type="SAM" id="Phobius"/>
    </source>
</evidence>
<evidence type="ECO:0000259" key="21">
    <source>
        <dbReference type="PROSITE" id="PS50011"/>
    </source>
</evidence>
<evidence type="ECO:0000256" key="8">
    <source>
        <dbReference type="ARBA" id="ARBA00022729"/>
    </source>
</evidence>
<organism evidence="22 23">
    <name type="scientific">Cannabis sativa</name>
    <name type="common">Hemp</name>
    <name type="synonym">Marijuana</name>
    <dbReference type="NCBI Taxonomy" id="3483"/>
    <lineage>
        <taxon>Eukaryota</taxon>
        <taxon>Viridiplantae</taxon>
        <taxon>Streptophyta</taxon>
        <taxon>Embryophyta</taxon>
        <taxon>Tracheophyta</taxon>
        <taxon>Spermatophyta</taxon>
        <taxon>Magnoliopsida</taxon>
        <taxon>eudicotyledons</taxon>
        <taxon>Gunneridae</taxon>
        <taxon>Pentapetalae</taxon>
        <taxon>rosids</taxon>
        <taxon>fabids</taxon>
        <taxon>Rosales</taxon>
        <taxon>Cannabaceae</taxon>
        <taxon>Cannabis</taxon>
    </lineage>
</organism>
<comment type="subcellular location">
    <subcellularLocation>
        <location evidence="1">Membrane</location>
        <topology evidence="1">Single-pass membrane protein</topology>
    </subcellularLocation>
</comment>
<feature type="transmembrane region" description="Helical" evidence="19">
    <location>
        <begin position="2692"/>
        <end position="2711"/>
    </location>
</feature>
<evidence type="ECO:0000256" key="2">
    <source>
        <dbReference type="ARBA" id="ARBA00012513"/>
    </source>
</evidence>
<comment type="caution">
    <text evidence="22">The sequence shown here is derived from an EMBL/GenBank/DDBJ whole genome shotgun (WGS) entry which is preliminary data.</text>
</comment>
<dbReference type="EMBL" id="JAATIQ010000029">
    <property type="protein sequence ID" value="KAF4398095.1"/>
    <property type="molecule type" value="Genomic_DNA"/>
</dbReference>
<dbReference type="GO" id="GO:0016020">
    <property type="term" value="C:membrane"/>
    <property type="evidence" value="ECO:0007669"/>
    <property type="project" value="UniProtKB-SubCell"/>
</dbReference>
<keyword evidence="10 18" id="KW-0547">Nucleotide-binding</keyword>
<dbReference type="Proteomes" id="UP000583929">
    <property type="component" value="Unassembled WGS sequence"/>
</dbReference>
<dbReference type="InterPro" id="IPR032675">
    <property type="entry name" value="LRR_dom_sf"/>
</dbReference>
<evidence type="ECO:0000256" key="14">
    <source>
        <dbReference type="ARBA" id="ARBA00023136"/>
    </source>
</evidence>
<keyword evidence="3" id="KW-0723">Serine/threonine-protein kinase</keyword>
<evidence type="ECO:0000256" key="12">
    <source>
        <dbReference type="ARBA" id="ARBA00022840"/>
    </source>
</evidence>
<evidence type="ECO:0000256" key="5">
    <source>
        <dbReference type="ARBA" id="ARBA00022614"/>
    </source>
</evidence>
<evidence type="ECO:0000256" key="18">
    <source>
        <dbReference type="PROSITE-ProRule" id="PRU10141"/>
    </source>
</evidence>
<keyword evidence="23" id="KW-1185">Reference proteome</keyword>
<dbReference type="PROSITE" id="PS00108">
    <property type="entry name" value="PROTEIN_KINASE_ST"/>
    <property type="match status" value="4"/>
</dbReference>
<evidence type="ECO:0000256" key="11">
    <source>
        <dbReference type="ARBA" id="ARBA00022777"/>
    </source>
</evidence>
<gene>
    <name evidence="22" type="ORF">G4B88_019816</name>
</gene>
<feature type="transmembrane region" description="Helical" evidence="19">
    <location>
        <begin position="3119"/>
        <end position="3143"/>
    </location>
</feature>
<protein>
    <recommendedName>
        <fullName evidence="2">non-specific serine/threonine protein kinase</fullName>
        <ecNumber evidence="2">2.7.11.1</ecNumber>
    </recommendedName>
</protein>
<dbReference type="FunFam" id="3.80.10.10:FF:000129">
    <property type="entry name" value="Leucine-rich repeat receptor-like kinase"/>
    <property type="match status" value="3"/>
</dbReference>
<dbReference type="FunFam" id="3.30.200.20:FF:000394">
    <property type="entry name" value="Leucine-rich repeat receptor-like protein kinase"/>
    <property type="match status" value="3"/>
</dbReference>
<dbReference type="InterPro" id="IPR003591">
    <property type="entry name" value="Leu-rich_rpt_typical-subtyp"/>
</dbReference>
<evidence type="ECO:0000256" key="13">
    <source>
        <dbReference type="ARBA" id="ARBA00022989"/>
    </source>
</evidence>
<dbReference type="Pfam" id="PF00560">
    <property type="entry name" value="LRR_1"/>
    <property type="match status" value="2"/>
</dbReference>
<comment type="catalytic activity">
    <reaction evidence="17">
        <text>L-seryl-[protein] + ATP = O-phospho-L-seryl-[protein] + ADP + H(+)</text>
        <dbReference type="Rhea" id="RHEA:17989"/>
        <dbReference type="Rhea" id="RHEA-COMP:9863"/>
        <dbReference type="Rhea" id="RHEA-COMP:11604"/>
        <dbReference type="ChEBI" id="CHEBI:15378"/>
        <dbReference type="ChEBI" id="CHEBI:29999"/>
        <dbReference type="ChEBI" id="CHEBI:30616"/>
        <dbReference type="ChEBI" id="CHEBI:83421"/>
        <dbReference type="ChEBI" id="CHEBI:456216"/>
        <dbReference type="EC" id="2.7.11.1"/>
    </reaction>
</comment>
<feature type="domain" description="Protein kinase" evidence="21">
    <location>
        <begin position="3185"/>
        <end position="3458"/>
    </location>
</feature>
<name>A0A7J6HSY2_CANSA</name>
<keyword evidence="14 19" id="KW-0472">Membrane</keyword>
<dbReference type="PANTHER" id="PTHR45631">
    <property type="entry name" value="OS07G0107800 PROTEIN-RELATED"/>
    <property type="match status" value="1"/>
</dbReference>
<evidence type="ECO:0000256" key="17">
    <source>
        <dbReference type="ARBA" id="ARBA00048679"/>
    </source>
</evidence>
<evidence type="ECO:0000256" key="16">
    <source>
        <dbReference type="ARBA" id="ARBA00047899"/>
    </source>
</evidence>
<keyword evidence="6" id="KW-0808">Transferase</keyword>
<reference evidence="22 23" key="1">
    <citation type="journal article" date="2020" name="bioRxiv">
        <title>Sequence and annotation of 42 cannabis genomes reveals extensive copy number variation in cannabinoid synthesis and pathogen resistance genes.</title>
        <authorList>
            <person name="Mckernan K.J."/>
            <person name="Helbert Y."/>
            <person name="Kane L.T."/>
            <person name="Ebling H."/>
            <person name="Zhang L."/>
            <person name="Liu B."/>
            <person name="Eaton Z."/>
            <person name="Mclaughlin S."/>
            <person name="Kingan S."/>
            <person name="Baybayan P."/>
            <person name="Concepcion G."/>
            <person name="Jordan M."/>
            <person name="Riva A."/>
            <person name="Barbazuk W."/>
            <person name="Harkins T."/>
        </authorList>
    </citation>
    <scope>NUCLEOTIDE SEQUENCE [LARGE SCALE GENOMIC DNA]</scope>
    <source>
        <strain evidence="23">cv. Jamaican Lion 4</strain>
        <tissue evidence="22">Leaf</tissue>
    </source>
</reference>
<keyword evidence="13 19" id="KW-1133">Transmembrane helix</keyword>
<comment type="catalytic activity">
    <reaction evidence="16">
        <text>L-threonyl-[protein] + ATP = O-phospho-L-threonyl-[protein] + ADP + H(+)</text>
        <dbReference type="Rhea" id="RHEA:46608"/>
        <dbReference type="Rhea" id="RHEA-COMP:11060"/>
        <dbReference type="Rhea" id="RHEA-COMP:11605"/>
        <dbReference type="ChEBI" id="CHEBI:15378"/>
        <dbReference type="ChEBI" id="CHEBI:30013"/>
        <dbReference type="ChEBI" id="CHEBI:30616"/>
        <dbReference type="ChEBI" id="CHEBI:61977"/>
        <dbReference type="ChEBI" id="CHEBI:456216"/>
        <dbReference type="EC" id="2.7.11.1"/>
    </reaction>
</comment>
<feature type="transmembrane region" description="Helical" evidence="19">
    <location>
        <begin position="1386"/>
        <end position="1411"/>
    </location>
</feature>
<feature type="domain" description="Protein kinase" evidence="21">
    <location>
        <begin position="471"/>
        <end position="739"/>
    </location>
</feature>